<name>A0A1F5UZW7_FRAXR</name>
<accession>A0A1F5UZW7</accession>
<evidence type="ECO:0000313" key="3">
    <source>
        <dbReference type="Proteomes" id="UP000179157"/>
    </source>
</evidence>
<feature type="compositionally biased region" description="Basic and acidic residues" evidence="1">
    <location>
        <begin position="93"/>
        <end position="106"/>
    </location>
</feature>
<protein>
    <submittedName>
        <fullName evidence="2">Uncharacterized protein</fullName>
    </submittedName>
</protein>
<gene>
    <name evidence="2" type="ORF">A2Z21_01240</name>
</gene>
<feature type="region of interest" description="Disordered" evidence="1">
    <location>
        <begin position="93"/>
        <end position="114"/>
    </location>
</feature>
<dbReference type="AlphaFoldDB" id="A0A1F5UZW7"/>
<evidence type="ECO:0000313" key="2">
    <source>
        <dbReference type="EMBL" id="OGF56618.1"/>
    </source>
</evidence>
<organism evidence="2 3">
    <name type="scientific">Fraserbacteria sp. (strain RBG_16_55_9)</name>
    <dbReference type="NCBI Taxonomy" id="1817864"/>
    <lineage>
        <taxon>Bacteria</taxon>
        <taxon>Candidatus Fraseribacteriota</taxon>
    </lineage>
</organism>
<reference evidence="2 3" key="1">
    <citation type="journal article" date="2016" name="Nat. Commun.">
        <title>Thousands of microbial genomes shed light on interconnected biogeochemical processes in an aquifer system.</title>
        <authorList>
            <person name="Anantharaman K."/>
            <person name="Brown C.T."/>
            <person name="Hug L.A."/>
            <person name="Sharon I."/>
            <person name="Castelle C.J."/>
            <person name="Probst A.J."/>
            <person name="Thomas B.C."/>
            <person name="Singh A."/>
            <person name="Wilkins M.J."/>
            <person name="Karaoz U."/>
            <person name="Brodie E.L."/>
            <person name="Williams K.H."/>
            <person name="Hubbard S.S."/>
            <person name="Banfield J.F."/>
        </authorList>
    </citation>
    <scope>NUCLEOTIDE SEQUENCE [LARGE SCALE GENOMIC DNA]</scope>
    <source>
        <strain evidence="3">RBG_16_55_9</strain>
    </source>
</reference>
<dbReference type="Proteomes" id="UP000179157">
    <property type="component" value="Unassembled WGS sequence"/>
</dbReference>
<dbReference type="EMBL" id="MFGX01000029">
    <property type="protein sequence ID" value="OGF56618.1"/>
    <property type="molecule type" value="Genomic_DNA"/>
</dbReference>
<sequence length="114" mass="12001">MNALEDSNFQLPDVVVEGVQELKVLAQAALGLRGKPLQSGFQLGAPLRAKGGVEGQGILGQGGADAVLQHRVVLGEGHPGARQLSLVTEVRRRDPDGGELADREKCLWASQPTV</sequence>
<evidence type="ECO:0000256" key="1">
    <source>
        <dbReference type="SAM" id="MobiDB-lite"/>
    </source>
</evidence>
<comment type="caution">
    <text evidence="2">The sequence shown here is derived from an EMBL/GenBank/DDBJ whole genome shotgun (WGS) entry which is preliminary data.</text>
</comment>
<proteinExistence type="predicted"/>